<feature type="compositionally biased region" description="Polar residues" evidence="1">
    <location>
        <begin position="29"/>
        <end position="42"/>
    </location>
</feature>
<proteinExistence type="predicted"/>
<feature type="chain" id="PRO_5020624803" evidence="2">
    <location>
        <begin position="25"/>
        <end position="81"/>
    </location>
</feature>
<gene>
    <name evidence="3" type="ORF">FAZ21_12685</name>
</gene>
<dbReference type="AlphaFoldDB" id="A0A4U0PWL4"/>
<dbReference type="Proteomes" id="UP000310016">
    <property type="component" value="Unassembled WGS sequence"/>
</dbReference>
<name>A0A4U0PWL4_9NEIS</name>
<dbReference type="RefSeq" id="WP_136773811.1">
    <property type="nucleotide sequence ID" value="NZ_CP156074.1"/>
</dbReference>
<comment type="caution">
    <text evidence="3">The sequence shown here is derived from an EMBL/GenBank/DDBJ whole genome shotgun (WGS) entry which is preliminary data.</text>
</comment>
<sequence>MTTRTTASKMLAGLLLAASVTTMAATVDETNTVPDNQANSGNYLPDADPSNTAEGATDVSKKAADTDGGGTANVEQRRNVE</sequence>
<feature type="signal peptide" evidence="2">
    <location>
        <begin position="1"/>
        <end position="24"/>
    </location>
</feature>
<organism evidence="3 4">
    <name type="scientific">Chitiniphilus eburneus</name>
    <dbReference type="NCBI Taxonomy" id="2571148"/>
    <lineage>
        <taxon>Bacteria</taxon>
        <taxon>Pseudomonadati</taxon>
        <taxon>Pseudomonadota</taxon>
        <taxon>Betaproteobacteria</taxon>
        <taxon>Neisseriales</taxon>
        <taxon>Chitinibacteraceae</taxon>
        <taxon>Chitiniphilus</taxon>
    </lineage>
</organism>
<keyword evidence="2" id="KW-0732">Signal</keyword>
<keyword evidence="4" id="KW-1185">Reference proteome</keyword>
<evidence type="ECO:0000256" key="1">
    <source>
        <dbReference type="SAM" id="MobiDB-lite"/>
    </source>
</evidence>
<accession>A0A4U0PWL4</accession>
<feature type="region of interest" description="Disordered" evidence="1">
    <location>
        <begin position="29"/>
        <end position="81"/>
    </location>
</feature>
<evidence type="ECO:0000256" key="2">
    <source>
        <dbReference type="SAM" id="SignalP"/>
    </source>
</evidence>
<dbReference type="EMBL" id="SUMF01000014">
    <property type="protein sequence ID" value="TJZ72897.1"/>
    <property type="molecule type" value="Genomic_DNA"/>
</dbReference>
<protein>
    <submittedName>
        <fullName evidence="3">Uncharacterized protein</fullName>
    </submittedName>
</protein>
<evidence type="ECO:0000313" key="3">
    <source>
        <dbReference type="EMBL" id="TJZ72897.1"/>
    </source>
</evidence>
<reference evidence="3 4" key="1">
    <citation type="submission" date="2019-04" db="EMBL/GenBank/DDBJ databases">
        <title>Chitiniphilus eburnea sp. nov., a novel chitinolytic bacterium isolated from aquaculture sludge.</title>
        <authorList>
            <person name="Sheng M."/>
        </authorList>
    </citation>
    <scope>NUCLEOTIDE SEQUENCE [LARGE SCALE GENOMIC DNA]</scope>
    <source>
        <strain evidence="3 4">HX-2-15</strain>
    </source>
</reference>
<dbReference type="OrthoDB" id="9870495at2"/>
<evidence type="ECO:0000313" key="4">
    <source>
        <dbReference type="Proteomes" id="UP000310016"/>
    </source>
</evidence>